<evidence type="ECO:0008006" key="3">
    <source>
        <dbReference type="Google" id="ProtNLM"/>
    </source>
</evidence>
<evidence type="ECO:0000313" key="2">
    <source>
        <dbReference type="Proteomes" id="UP000021816"/>
    </source>
</evidence>
<dbReference type="NCBIfam" id="NF040598">
    <property type="entry name" value="Ala_zip_lipo"/>
    <property type="match status" value="1"/>
</dbReference>
<evidence type="ECO:0000313" key="1">
    <source>
        <dbReference type="EMBL" id="EXI81591.1"/>
    </source>
</evidence>
<gene>
    <name evidence="1" type="ORF">AW10_01128</name>
</gene>
<comment type="caution">
    <text evidence="1">The sequence shown here is derived from an EMBL/GenBank/DDBJ whole genome shotgun (WGS) entry which is preliminary data.</text>
</comment>
<dbReference type="PATRIC" id="fig|1454003.3.peg.1168"/>
<dbReference type="EMBL" id="JEMX01000021">
    <property type="protein sequence ID" value="EXI81591.1"/>
    <property type="molecule type" value="Genomic_DNA"/>
</dbReference>
<name>A0A011P1V1_9PROT</name>
<organism evidence="1 2">
    <name type="scientific">Candidatus Accumulibacter appositus</name>
    <dbReference type="NCBI Taxonomy" id="1454003"/>
    <lineage>
        <taxon>Bacteria</taxon>
        <taxon>Pseudomonadati</taxon>
        <taxon>Pseudomonadota</taxon>
        <taxon>Betaproteobacteria</taxon>
        <taxon>Candidatus Accumulibacter</taxon>
    </lineage>
</organism>
<dbReference type="InterPro" id="IPR021793">
    <property type="entry name" value="Oprl"/>
</dbReference>
<dbReference type="Pfam" id="PF11839">
    <property type="entry name" value="Alanine_zipper"/>
    <property type="match status" value="1"/>
</dbReference>
<reference evidence="1 2" key="1">
    <citation type="submission" date="2014-02" db="EMBL/GenBank/DDBJ databases">
        <title>Expanding our view of genomic diversity in Candidatus Accumulibacter clades.</title>
        <authorList>
            <person name="Skennerton C.T."/>
            <person name="Barr J.J."/>
            <person name="Slater F.R."/>
            <person name="Bond P.L."/>
            <person name="Tyson G.W."/>
        </authorList>
    </citation>
    <scope>NUCLEOTIDE SEQUENCE [LARGE SCALE GENOMIC DNA]</scope>
    <source>
        <strain evidence="2">BA-92</strain>
    </source>
</reference>
<dbReference type="Proteomes" id="UP000021816">
    <property type="component" value="Unassembled WGS sequence"/>
</dbReference>
<sequence length="96" mass="10010">MKESLMNRSRVLALVAITGVYAGLTGCATNGDIEALRSEIAQNKKDTAAATAAATREAADAKAIAQNALTTANAAKATSDDTASKLDRMFKKAMYK</sequence>
<accession>A0A011P1V1</accession>
<protein>
    <recommendedName>
        <fullName evidence="3">Murein lipoprotein</fullName>
    </recommendedName>
</protein>
<proteinExistence type="predicted"/>
<dbReference type="AlphaFoldDB" id="A0A011P1V1"/>
<dbReference type="PROSITE" id="PS51257">
    <property type="entry name" value="PROKAR_LIPOPROTEIN"/>
    <property type="match status" value="1"/>
</dbReference>